<dbReference type="RefSeq" id="WP_201781985.1">
    <property type="nucleotide sequence ID" value="NZ_JQKC01000010.1"/>
</dbReference>
<gene>
    <name evidence="1" type="ORF">Bccel_5631</name>
</gene>
<reference evidence="2" key="1">
    <citation type="submission" date="2015-07" db="EMBL/GenBank/DDBJ databases">
        <title>Near-Complete Genome Sequence of the Cellulolytic Bacterium Bacteroides (Pseudobacteroides) cellulosolvens ATCC 35603.</title>
        <authorList>
            <person name="Dassa B."/>
            <person name="Utturkar S.M."/>
            <person name="Klingeman D.M."/>
            <person name="Hurt R.A."/>
            <person name="Keller M."/>
            <person name="Xu J."/>
            <person name="Reddy Y.H.K."/>
            <person name="Borovok I."/>
            <person name="Grinberg I.R."/>
            <person name="Lamed R."/>
            <person name="Zhivin O."/>
            <person name="Bayer E.A."/>
            <person name="Brown S.D."/>
        </authorList>
    </citation>
    <scope>NUCLEOTIDE SEQUENCE [LARGE SCALE GENOMIC DNA]</scope>
    <source>
        <strain evidence="2">DSM 2933</strain>
    </source>
</reference>
<sequence length="255" mass="28151">MGDKALVGARSGKGCMLSIIVPKLSKCSNEKANKQMVNEIKKRCEGKTASEIKKTLLQDVKGMDSLPAQELAALVVDIANTVGVPVFQYENNPLDNPKAMADIILNPEAVYGFSPDPESTRIGEFASSIDWTNPEQVSKATAAREKYHQENDSIADLVVKMKKEDASPEEIAKAAVNQRNKNRLDSYLKRGDEAGYQRVLRSNQETYGNPLGMTPEDALKKYGSWEKVIDKTMSTNSGMDACCGLYDKYFHLYGI</sequence>
<dbReference type="AlphaFoldDB" id="A0A0L6JWX3"/>
<proteinExistence type="predicted"/>
<dbReference type="eggNOG" id="COG1652">
    <property type="taxonomic scope" value="Bacteria"/>
</dbReference>
<keyword evidence="2" id="KW-1185">Reference proteome</keyword>
<evidence type="ECO:0000313" key="1">
    <source>
        <dbReference type="EMBL" id="KNY30351.1"/>
    </source>
</evidence>
<dbReference type="STRING" id="398512.Bccel_5631"/>
<name>A0A0L6JWX3_9FIRM</name>
<dbReference type="Proteomes" id="UP000036923">
    <property type="component" value="Unassembled WGS sequence"/>
</dbReference>
<organism evidence="1 2">
    <name type="scientific">Pseudobacteroides cellulosolvens ATCC 35603 = DSM 2933</name>
    <dbReference type="NCBI Taxonomy" id="398512"/>
    <lineage>
        <taxon>Bacteria</taxon>
        <taxon>Bacillati</taxon>
        <taxon>Bacillota</taxon>
        <taxon>Clostridia</taxon>
        <taxon>Eubacteriales</taxon>
        <taxon>Oscillospiraceae</taxon>
        <taxon>Pseudobacteroides</taxon>
    </lineage>
</organism>
<accession>A0A0L6JWX3</accession>
<evidence type="ECO:0000313" key="2">
    <source>
        <dbReference type="Proteomes" id="UP000036923"/>
    </source>
</evidence>
<comment type="caution">
    <text evidence="1">The sequence shown here is derived from an EMBL/GenBank/DDBJ whole genome shotgun (WGS) entry which is preliminary data.</text>
</comment>
<dbReference type="EMBL" id="LGTC01000001">
    <property type="protein sequence ID" value="KNY30351.1"/>
    <property type="molecule type" value="Genomic_DNA"/>
</dbReference>
<protein>
    <submittedName>
        <fullName evidence="1">Uncharacterized protein</fullName>
    </submittedName>
</protein>